<sequence>DVRNVSMLKMKKQEKGRKLSPEDVRNVSMLKMKRQEKKKISNQAKKFWEQKGGECQKDVNNYFSTVCKNQWNKEKLVQYLETLYPKNKEVFAKDRLHNLIKHADVIINEEHSFKAFISTQNISDASTQRQQEELELLENNTQQELLANNTQQELLANNTQQQQEELELLENNTQQELLANNTQRQQELNLLLAKIPVFIKNGLNRLFPRTNSDIYELLLAEKLHEYDVDNLRLYANSERAWDTNDAICFNESLWYLRSALLIYYQKPTLKNEWDLKSSKDDWNDKQNQKIANEFERLYKQGEDKNISFNVNRYYSNDAVETSKPIRSCWNSLYNFYINKSWEKQSSTWEKSRNTRQDKLYRCINRINIFVTAFDHTVVKSYRVTLDGRLDSCELKVEDFMREDESDNIDNAMRECLVFIKSFVKFCQN</sequence>
<evidence type="ECO:0000256" key="1">
    <source>
        <dbReference type="SAM" id="MobiDB-lite"/>
    </source>
</evidence>
<protein>
    <submittedName>
        <fullName evidence="2">9246_t:CDS:1</fullName>
    </submittedName>
</protein>
<organism evidence="2 3">
    <name type="scientific">Paraglomus brasilianum</name>
    <dbReference type="NCBI Taxonomy" id="144538"/>
    <lineage>
        <taxon>Eukaryota</taxon>
        <taxon>Fungi</taxon>
        <taxon>Fungi incertae sedis</taxon>
        <taxon>Mucoromycota</taxon>
        <taxon>Glomeromycotina</taxon>
        <taxon>Glomeromycetes</taxon>
        <taxon>Paraglomerales</taxon>
        <taxon>Paraglomeraceae</taxon>
        <taxon>Paraglomus</taxon>
    </lineage>
</organism>
<gene>
    <name evidence="2" type="ORF">PBRASI_LOCUS9984</name>
</gene>
<evidence type="ECO:0000313" key="2">
    <source>
        <dbReference type="EMBL" id="CAG8645066.1"/>
    </source>
</evidence>
<keyword evidence="3" id="KW-1185">Reference proteome</keyword>
<feature type="non-terminal residue" evidence="2">
    <location>
        <position position="428"/>
    </location>
</feature>
<reference evidence="2" key="1">
    <citation type="submission" date="2021-06" db="EMBL/GenBank/DDBJ databases">
        <authorList>
            <person name="Kallberg Y."/>
            <person name="Tangrot J."/>
            <person name="Rosling A."/>
        </authorList>
    </citation>
    <scope>NUCLEOTIDE SEQUENCE</scope>
    <source>
        <strain evidence="2">BR232B</strain>
    </source>
</reference>
<dbReference type="Proteomes" id="UP000789739">
    <property type="component" value="Unassembled WGS sequence"/>
</dbReference>
<proteinExistence type="predicted"/>
<comment type="caution">
    <text evidence="2">The sequence shown here is derived from an EMBL/GenBank/DDBJ whole genome shotgun (WGS) entry which is preliminary data.</text>
</comment>
<dbReference type="EMBL" id="CAJVPI010002533">
    <property type="protein sequence ID" value="CAG8645066.1"/>
    <property type="molecule type" value="Genomic_DNA"/>
</dbReference>
<feature type="region of interest" description="Disordered" evidence="1">
    <location>
        <begin position="1"/>
        <end position="21"/>
    </location>
</feature>
<name>A0A9N9H3Q9_9GLOM</name>
<feature type="compositionally biased region" description="Basic and acidic residues" evidence="1">
    <location>
        <begin position="11"/>
        <end position="21"/>
    </location>
</feature>
<evidence type="ECO:0000313" key="3">
    <source>
        <dbReference type="Proteomes" id="UP000789739"/>
    </source>
</evidence>
<accession>A0A9N9H3Q9</accession>
<dbReference type="AlphaFoldDB" id="A0A9N9H3Q9"/>